<dbReference type="PANTHER" id="PTHR12738:SF0">
    <property type="entry name" value="NEUROENDOCRINE PROTEIN 7B2"/>
    <property type="match status" value="1"/>
</dbReference>
<proteinExistence type="inferred from homology"/>
<dbReference type="InterPro" id="IPR007945">
    <property type="entry name" value="Secretogranin_V"/>
</dbReference>
<reference evidence="10 11" key="1">
    <citation type="submission" date="2024-11" db="EMBL/GenBank/DDBJ databases">
        <title>Adaptive evolution of stress response genes in parasites aligns with host niche diversity.</title>
        <authorList>
            <person name="Hahn C."/>
            <person name="Resl P."/>
        </authorList>
    </citation>
    <scope>NUCLEOTIDE SEQUENCE [LARGE SCALE GENOMIC DNA]</scope>
    <source>
        <strain evidence="10">EGGRZ-B1_66</strain>
        <tissue evidence="10">Body</tissue>
    </source>
</reference>
<protein>
    <recommendedName>
        <fullName evidence="3">Neuroendocrine protein 7B2</fullName>
    </recommendedName>
</protein>
<keyword evidence="4" id="KW-0813">Transport</keyword>
<keyword evidence="8" id="KW-0143">Chaperone</keyword>
<organism evidence="10 11">
    <name type="scientific">Cichlidogyrus casuarinus</name>
    <dbReference type="NCBI Taxonomy" id="1844966"/>
    <lineage>
        <taxon>Eukaryota</taxon>
        <taxon>Metazoa</taxon>
        <taxon>Spiralia</taxon>
        <taxon>Lophotrochozoa</taxon>
        <taxon>Platyhelminthes</taxon>
        <taxon>Monogenea</taxon>
        <taxon>Monopisthocotylea</taxon>
        <taxon>Dactylogyridea</taxon>
        <taxon>Ancyrocephalidae</taxon>
        <taxon>Cichlidogyrus</taxon>
    </lineage>
</organism>
<comment type="caution">
    <text evidence="10">The sequence shown here is derived from an EMBL/GenBank/DDBJ whole genome shotgun (WGS) entry which is preliminary data.</text>
</comment>
<dbReference type="AlphaFoldDB" id="A0ABD2QA53"/>
<comment type="subcellular location">
    <subcellularLocation>
        <location evidence="1">Secreted</location>
    </subcellularLocation>
</comment>
<gene>
    <name evidence="10" type="ORF">Ciccas_005240</name>
</gene>
<name>A0ABD2QA53_9PLAT</name>
<evidence type="ECO:0000256" key="7">
    <source>
        <dbReference type="ARBA" id="ARBA00023157"/>
    </source>
</evidence>
<evidence type="ECO:0000313" key="11">
    <source>
        <dbReference type="Proteomes" id="UP001626550"/>
    </source>
</evidence>
<evidence type="ECO:0000256" key="4">
    <source>
        <dbReference type="ARBA" id="ARBA00022448"/>
    </source>
</evidence>
<evidence type="ECO:0000256" key="8">
    <source>
        <dbReference type="ARBA" id="ARBA00023186"/>
    </source>
</evidence>
<dbReference type="PANTHER" id="PTHR12738">
    <property type="entry name" value="NEUROENDOCRINE PROTEIN 7B2"/>
    <property type="match status" value="1"/>
</dbReference>
<evidence type="ECO:0000256" key="1">
    <source>
        <dbReference type="ARBA" id="ARBA00004613"/>
    </source>
</evidence>
<evidence type="ECO:0000256" key="6">
    <source>
        <dbReference type="ARBA" id="ARBA00022729"/>
    </source>
</evidence>
<dbReference type="GO" id="GO:0005576">
    <property type="term" value="C:extracellular region"/>
    <property type="evidence" value="ECO:0007669"/>
    <property type="project" value="UniProtKB-SubCell"/>
</dbReference>
<dbReference type="Proteomes" id="UP001626550">
    <property type="component" value="Unassembled WGS sequence"/>
</dbReference>
<evidence type="ECO:0000256" key="2">
    <source>
        <dbReference type="ARBA" id="ARBA00006348"/>
    </source>
</evidence>
<evidence type="ECO:0000313" key="10">
    <source>
        <dbReference type="EMBL" id="KAL3316117.1"/>
    </source>
</evidence>
<evidence type="ECO:0000256" key="9">
    <source>
        <dbReference type="SAM" id="SignalP"/>
    </source>
</evidence>
<comment type="similarity">
    <text evidence="2">Belongs to the 7B2 family.</text>
</comment>
<keyword evidence="5" id="KW-0964">Secreted</keyword>
<feature type="signal peptide" evidence="9">
    <location>
        <begin position="1"/>
        <end position="15"/>
    </location>
</feature>
<dbReference type="Pfam" id="PF05281">
    <property type="entry name" value="Secretogranin_V"/>
    <property type="match status" value="1"/>
</dbReference>
<accession>A0ABD2QA53</accession>
<feature type="chain" id="PRO_5044861670" description="Neuroendocrine protein 7B2" evidence="9">
    <location>
        <begin position="16"/>
        <end position="281"/>
    </location>
</feature>
<keyword evidence="6 9" id="KW-0732">Signal</keyword>
<keyword evidence="7" id="KW-1015">Disulfide bond</keyword>
<evidence type="ECO:0000256" key="5">
    <source>
        <dbReference type="ARBA" id="ARBA00022525"/>
    </source>
</evidence>
<dbReference type="EMBL" id="JBJKFK010000598">
    <property type="protein sequence ID" value="KAL3316117.1"/>
    <property type="molecule type" value="Genomic_DNA"/>
</dbReference>
<sequence length="281" mass="32084">MIVVLLLGLVVAVNARNYEEFLANSLAHNMALRDDYLSKEPKARHLMDQLARHPLLQDSDEYSPSDESEWNRLVRYLNNDEQMNENEPIMVTQREKVEPRSQETVFQNHLNGKHQIVGGSSEVGEWLDYALQGAGAQDDDESLPSGLGKEDVKEDKLPTYCNPPNPCPIGYDQNSLTSPCDDHIENNREFQEEWNRRQMENGECACDTEHMKRCPREIVARESVTGSPFMRGQKRTRLVAKKSSHRINKRSHSSPVSARPISRVIAPLTACHSQNFLLFRT</sequence>
<evidence type="ECO:0000256" key="3">
    <source>
        <dbReference type="ARBA" id="ARBA00019589"/>
    </source>
</evidence>
<keyword evidence="11" id="KW-1185">Reference proteome</keyword>